<dbReference type="GO" id="GO:0000725">
    <property type="term" value="P:recombinational repair"/>
    <property type="evidence" value="ECO:0007669"/>
    <property type="project" value="TreeGrafter"/>
</dbReference>
<keyword evidence="10 12" id="KW-0234">DNA repair</keyword>
<dbReference type="Pfam" id="PF18073">
    <property type="entry name" value="Zn_ribbon_LapB"/>
    <property type="match status" value="1"/>
</dbReference>
<keyword evidence="1 12" id="KW-0479">Metal-binding</keyword>
<proteinExistence type="inferred from homology"/>
<evidence type="ECO:0000259" key="13">
    <source>
        <dbReference type="PROSITE" id="PS50162"/>
    </source>
</evidence>
<keyword evidence="7 12" id="KW-0067">ATP-binding</keyword>
<keyword evidence="5" id="KW-0378">Hydrolase</keyword>
<dbReference type="InterPro" id="IPR004504">
    <property type="entry name" value="DNA_repair_RadA"/>
</dbReference>
<dbReference type="GO" id="GO:0003684">
    <property type="term" value="F:damaged DNA binding"/>
    <property type="evidence" value="ECO:0007669"/>
    <property type="project" value="InterPro"/>
</dbReference>
<keyword evidence="3 12" id="KW-0227">DNA damage</keyword>
<sequence length="431" mass="46344">MAKQKTLYVCSSCGAKSPKWQGKCFACGAFNSFVEEHSASFSPSSSSRTVEPKSLSQANAKPLVRSTFSLLGLDDILGGGVVSGQVLLLGGEPGVGKSTLLTQVTSQFPTIYVCGEESSGQVALRIKRLNLTDPVIDFIDDRDVDALCTYLDSRELSADPKLVIVDSIQSLYSTSIQSVPGSIAQVQYSATKLSEIAKKCGYIMVFVGQVTKSGYFAGPKLLEHIVDTVLSFEGDRKQDLRVLRVLKNRFGPADKVEVYQMTGSGLVSADDYLAQLIKTDSNHSTGSVKTVIMEGSRPLIVEIQALNAPAQYGNARLVVTGLSTKRVQMLLAVLHRRCGINTTQYDMYVNVSGGFKVDDPATDVPICLAIASVVKDKPMATNTVFSGEVGLLGEIKPVSSIEKREAEVVKRGFSVGQKTKTLSELIKTVFA</sequence>
<dbReference type="InterPro" id="IPR020588">
    <property type="entry name" value="RecA_ATP-bd"/>
</dbReference>
<dbReference type="PROSITE" id="PS50162">
    <property type="entry name" value="RECA_2"/>
    <property type="match status" value="1"/>
</dbReference>
<evidence type="ECO:0000256" key="11">
    <source>
        <dbReference type="NCBIfam" id="TIGR00416"/>
    </source>
</evidence>
<name>A0A2M7TI64_UNCKA</name>
<dbReference type="SUPFAM" id="SSF54211">
    <property type="entry name" value="Ribosomal protein S5 domain 2-like"/>
    <property type="match status" value="1"/>
</dbReference>
<evidence type="ECO:0000256" key="10">
    <source>
        <dbReference type="ARBA" id="ARBA00023204"/>
    </source>
</evidence>
<dbReference type="PANTHER" id="PTHR32472">
    <property type="entry name" value="DNA REPAIR PROTEIN RADA"/>
    <property type="match status" value="1"/>
</dbReference>
<keyword evidence="9 12" id="KW-0238">DNA-binding</keyword>
<keyword evidence="8" id="KW-0346">Stress response</keyword>
<evidence type="ECO:0000256" key="2">
    <source>
        <dbReference type="ARBA" id="ARBA00022741"/>
    </source>
</evidence>
<feature type="domain" description="RecA family profile 1" evidence="13">
    <location>
        <begin position="61"/>
        <end position="210"/>
    </location>
</feature>
<evidence type="ECO:0000256" key="8">
    <source>
        <dbReference type="ARBA" id="ARBA00023016"/>
    </source>
</evidence>
<comment type="similarity">
    <text evidence="12">Belongs to the RecA family. RadA subfamily.</text>
</comment>
<dbReference type="InterPro" id="IPR003593">
    <property type="entry name" value="AAA+_ATPase"/>
</dbReference>
<dbReference type="SMART" id="SM00382">
    <property type="entry name" value="AAA"/>
    <property type="match status" value="1"/>
</dbReference>
<dbReference type="InterPro" id="IPR027417">
    <property type="entry name" value="P-loop_NTPase"/>
</dbReference>
<dbReference type="InterPro" id="IPR014721">
    <property type="entry name" value="Ribsml_uS5_D2-typ_fold_subgr"/>
</dbReference>
<dbReference type="GO" id="GO:0008270">
    <property type="term" value="F:zinc ion binding"/>
    <property type="evidence" value="ECO:0007669"/>
    <property type="project" value="UniProtKB-KW"/>
</dbReference>
<dbReference type="GO" id="GO:0005524">
    <property type="term" value="F:ATP binding"/>
    <property type="evidence" value="ECO:0007669"/>
    <property type="project" value="UniProtKB-UniRule"/>
</dbReference>
<keyword evidence="6 12" id="KW-0862">Zinc</keyword>
<dbReference type="AlphaFoldDB" id="A0A2M7TI64"/>
<comment type="caution">
    <text evidence="14">The sequence shown here is derived from an EMBL/GenBank/DDBJ whole genome shotgun (WGS) entry which is preliminary data.</text>
</comment>
<dbReference type="GO" id="GO:0005829">
    <property type="term" value="C:cytosol"/>
    <property type="evidence" value="ECO:0007669"/>
    <property type="project" value="TreeGrafter"/>
</dbReference>
<dbReference type="PANTHER" id="PTHR32472:SF10">
    <property type="entry name" value="DNA REPAIR PROTEIN RADA-LIKE PROTEIN"/>
    <property type="match status" value="1"/>
</dbReference>
<protein>
    <recommendedName>
        <fullName evidence="11 12">DNA repair protein RadA</fullName>
    </recommendedName>
</protein>
<evidence type="ECO:0000256" key="6">
    <source>
        <dbReference type="ARBA" id="ARBA00022833"/>
    </source>
</evidence>
<dbReference type="EMBL" id="PFNL01000115">
    <property type="protein sequence ID" value="PIZ46034.1"/>
    <property type="molecule type" value="Genomic_DNA"/>
</dbReference>
<evidence type="ECO:0000256" key="9">
    <source>
        <dbReference type="ARBA" id="ARBA00023125"/>
    </source>
</evidence>
<evidence type="ECO:0000313" key="15">
    <source>
        <dbReference type="Proteomes" id="UP000228920"/>
    </source>
</evidence>
<gene>
    <name evidence="14" type="ORF">COY32_04265</name>
</gene>
<dbReference type="InterPro" id="IPR055549">
    <property type="entry name" value="DUF7125"/>
</dbReference>
<comment type="function">
    <text evidence="12">DNA-dependent ATPase involved in processing of recombination intermediates, plays a role in repairing DNA breaks. Stimulates the branch migration of RecA-mediated strand transfer reactions, allowing the 3' invading strand to extend heteroduplex DNA faster. Binds ssDNA in the presence of ADP but not other nucleotides, has ATPase activity that is stimulated by ssDNA and various branched DNA structures, but inhibited by SSB. Does not have RecA's homology-searching function.</text>
</comment>
<dbReference type="Gene3D" id="3.30.230.10">
    <property type="match status" value="1"/>
</dbReference>
<dbReference type="InterPro" id="IPR020568">
    <property type="entry name" value="Ribosomal_Su5_D2-typ_SF"/>
</dbReference>
<keyword evidence="2 12" id="KW-0547">Nucleotide-binding</keyword>
<dbReference type="Pfam" id="PF23442">
    <property type="entry name" value="DUF7125"/>
    <property type="match status" value="1"/>
</dbReference>
<evidence type="ECO:0000256" key="7">
    <source>
        <dbReference type="ARBA" id="ARBA00022840"/>
    </source>
</evidence>
<dbReference type="InterPro" id="IPR041166">
    <property type="entry name" value="Rubredoxin_2"/>
</dbReference>
<dbReference type="SUPFAM" id="SSF52540">
    <property type="entry name" value="P-loop containing nucleoside triphosphate hydrolases"/>
    <property type="match status" value="1"/>
</dbReference>
<dbReference type="GO" id="GO:0140664">
    <property type="term" value="F:ATP-dependent DNA damage sensor activity"/>
    <property type="evidence" value="ECO:0007669"/>
    <property type="project" value="InterPro"/>
</dbReference>
<dbReference type="PRINTS" id="PR01874">
    <property type="entry name" value="DNAREPAIRADA"/>
</dbReference>
<dbReference type="Gene3D" id="3.40.50.300">
    <property type="entry name" value="P-loop containing nucleotide triphosphate hydrolases"/>
    <property type="match status" value="1"/>
</dbReference>
<accession>A0A2M7TI64</accession>
<reference evidence="15" key="1">
    <citation type="submission" date="2017-09" db="EMBL/GenBank/DDBJ databases">
        <title>Depth-based differentiation of microbial function through sediment-hosted aquifers and enrichment of novel symbionts in the deep terrestrial subsurface.</title>
        <authorList>
            <person name="Probst A.J."/>
            <person name="Ladd B."/>
            <person name="Jarett J.K."/>
            <person name="Geller-Mcgrath D.E."/>
            <person name="Sieber C.M.K."/>
            <person name="Emerson J.B."/>
            <person name="Anantharaman K."/>
            <person name="Thomas B.C."/>
            <person name="Malmstrom R."/>
            <person name="Stieglmeier M."/>
            <person name="Klingl A."/>
            <person name="Woyke T."/>
            <person name="Ryan C.M."/>
            <person name="Banfield J.F."/>
        </authorList>
    </citation>
    <scope>NUCLEOTIDE SEQUENCE [LARGE SCALE GENOMIC DNA]</scope>
</reference>
<dbReference type="GO" id="GO:0016787">
    <property type="term" value="F:hydrolase activity"/>
    <property type="evidence" value="ECO:0007669"/>
    <property type="project" value="UniProtKB-KW"/>
</dbReference>
<evidence type="ECO:0000256" key="3">
    <source>
        <dbReference type="ARBA" id="ARBA00022763"/>
    </source>
</evidence>
<evidence type="ECO:0000313" key="14">
    <source>
        <dbReference type="EMBL" id="PIZ46034.1"/>
    </source>
</evidence>
<evidence type="ECO:0000256" key="1">
    <source>
        <dbReference type="ARBA" id="ARBA00022723"/>
    </source>
</evidence>
<dbReference type="NCBIfam" id="TIGR00416">
    <property type="entry name" value="sms"/>
    <property type="match status" value="1"/>
</dbReference>
<dbReference type="Proteomes" id="UP000228920">
    <property type="component" value="Unassembled WGS sequence"/>
</dbReference>
<evidence type="ECO:0000256" key="5">
    <source>
        <dbReference type="ARBA" id="ARBA00022801"/>
    </source>
</evidence>
<organism evidence="14 15">
    <name type="scientific">candidate division WWE3 bacterium CG_4_10_14_0_2_um_filter_41_14</name>
    <dbReference type="NCBI Taxonomy" id="1975072"/>
    <lineage>
        <taxon>Bacteria</taxon>
        <taxon>Katanobacteria</taxon>
    </lineage>
</organism>
<keyword evidence="4 12" id="KW-0863">Zinc-finger</keyword>
<evidence type="ECO:0000256" key="12">
    <source>
        <dbReference type="RuleBase" id="RU003555"/>
    </source>
</evidence>
<evidence type="ECO:0000256" key="4">
    <source>
        <dbReference type="ARBA" id="ARBA00022771"/>
    </source>
</evidence>